<dbReference type="InterPro" id="IPR006656">
    <property type="entry name" value="Mopterin_OxRdtase"/>
</dbReference>
<dbReference type="Gene3D" id="3.40.50.740">
    <property type="match status" value="1"/>
</dbReference>
<dbReference type="PROSITE" id="PS51669">
    <property type="entry name" value="4FE4S_MOW_BIS_MGD"/>
    <property type="match status" value="1"/>
</dbReference>
<dbReference type="Pfam" id="PF00384">
    <property type="entry name" value="Molybdopterin"/>
    <property type="match status" value="1"/>
</dbReference>
<dbReference type="InterPro" id="IPR009010">
    <property type="entry name" value="Asp_de-COase-like_dom_sf"/>
</dbReference>
<evidence type="ECO:0000256" key="2">
    <source>
        <dbReference type="ARBA" id="ARBA00022723"/>
    </source>
</evidence>
<accession>A0ABN6MN69</accession>
<sequence>MQDEKTHGFTRRSFIKGAAVLTAAGALVGCSPKAENLEEVKEPESIPADEIYAGVCRGNCGGGCFLNVHVRDGQVVRTTARDMPDTQYNRICTKGLTHVGRIYGADRVLYPMKRVGERGSNDFERISWDEALDTIAEKWNGYREQFGPTSIMFFLGSGNYAALSGSCNGAGAYQRFVNALGCSYCSLDVDAAVGFGSKRATGGIDLANELTDRKNAKTQVIWGNNPTISLMHTMHFFMEAKENGTRFVVIDPVYNATASKADWWVPVKGGTDGALALGVLNVLFENGWIDEDMLRNKTNCGLLIKEDGKFLRMSDLGVEPTEGELDPATGEPTVIDPPAVWDEASGTAVAFSETTSPVLEGITEVEGIKVQTVYENAMGYISQYPPATASGICGVAEDDIRELARIYHEDGPVTTEIMMGMNHYRNGHYSAWPVYLVSLLTGNAGAPGAAIGQSEEYLPQLMYSNIAEACYPSDSSGNPCPGQANLLHTVQVSDVLETGKFLGEDLTIKSAYIHCSNPIVTMCDHEYTQNWFDKLEFVVVADMCMTETCKHADIVLPSAHWFEQVDLGFLFSSHPYLLWQDKCIEPVGEAKPDFQIFGLLLDKLGLGEFWNISEEEYLETLLDSDYWRSVGCTVEKLKTDKAARIYPEGDKIAQAEVFGTETGRIGLYQETVTPAYVSGKEIDESIERGLHWETPTFAGADREYRQAHPYHLLSEHMRTHTHTQWWDCEYVKEYEPEPIVRLNPDDAAELGLSEGDTAKLFNDQGFVVMKVAINAGLPRGMISSARSWQKDDFIDGHFASLPSREYNQVCANQAFNDVAVSIEKM</sequence>
<dbReference type="PANTHER" id="PTHR43742">
    <property type="entry name" value="TRIMETHYLAMINE-N-OXIDE REDUCTASE"/>
    <property type="match status" value="1"/>
</dbReference>
<dbReference type="SUPFAM" id="SSF50692">
    <property type="entry name" value="ADC-like"/>
    <property type="match status" value="1"/>
</dbReference>
<dbReference type="Gene3D" id="3.40.228.10">
    <property type="entry name" value="Dimethylsulfoxide Reductase, domain 2"/>
    <property type="match status" value="1"/>
</dbReference>
<name>A0ABN6MN69_9ACTN</name>
<protein>
    <submittedName>
        <fullName evidence="8">Dehydrogenase</fullName>
    </submittedName>
</protein>
<dbReference type="InterPro" id="IPR050612">
    <property type="entry name" value="Prok_Mopterin_Oxidored"/>
</dbReference>
<dbReference type="EMBL" id="AP025564">
    <property type="protein sequence ID" value="BDE97721.1"/>
    <property type="molecule type" value="Genomic_DNA"/>
</dbReference>
<evidence type="ECO:0000256" key="3">
    <source>
        <dbReference type="ARBA" id="ARBA00022729"/>
    </source>
</evidence>
<dbReference type="Pfam" id="PF01568">
    <property type="entry name" value="Molydop_binding"/>
    <property type="match status" value="1"/>
</dbReference>
<dbReference type="PROSITE" id="PS51257">
    <property type="entry name" value="PROKAR_LIPOPROTEIN"/>
    <property type="match status" value="1"/>
</dbReference>
<evidence type="ECO:0000259" key="7">
    <source>
        <dbReference type="PROSITE" id="PS51669"/>
    </source>
</evidence>
<dbReference type="SUPFAM" id="SSF53706">
    <property type="entry name" value="Formate dehydrogenase/DMSO reductase, domains 1-3"/>
    <property type="match status" value="1"/>
</dbReference>
<dbReference type="InterPro" id="IPR019546">
    <property type="entry name" value="TAT_signal_bac_arc"/>
</dbReference>
<keyword evidence="9" id="KW-1185">Reference proteome</keyword>
<dbReference type="InterPro" id="IPR006657">
    <property type="entry name" value="MoPterin_dinucl-bd_dom"/>
</dbReference>
<dbReference type="SMART" id="SM00926">
    <property type="entry name" value="Molybdop_Fe4S4"/>
    <property type="match status" value="1"/>
</dbReference>
<keyword evidence="2" id="KW-0479">Metal-binding</keyword>
<evidence type="ECO:0000256" key="5">
    <source>
        <dbReference type="ARBA" id="ARBA00023004"/>
    </source>
</evidence>
<evidence type="ECO:0000313" key="9">
    <source>
        <dbReference type="Proteomes" id="UP001320544"/>
    </source>
</evidence>
<dbReference type="PANTHER" id="PTHR43742:SF6">
    <property type="entry name" value="OXIDOREDUCTASE YYAE-RELATED"/>
    <property type="match status" value="1"/>
</dbReference>
<dbReference type="Pfam" id="PF04879">
    <property type="entry name" value="Molybdop_Fe4S4"/>
    <property type="match status" value="1"/>
</dbReference>
<dbReference type="NCBIfam" id="TIGR01409">
    <property type="entry name" value="TAT_signal_seq"/>
    <property type="match status" value="1"/>
</dbReference>
<comment type="similarity">
    <text evidence="1">Belongs to the prokaryotic molybdopterin-containing oxidoreductase family.</text>
</comment>
<keyword evidence="4" id="KW-0560">Oxidoreductase</keyword>
<keyword evidence="5" id="KW-0408">Iron</keyword>
<evidence type="ECO:0000313" key="8">
    <source>
        <dbReference type="EMBL" id="BDE97721.1"/>
    </source>
</evidence>
<evidence type="ECO:0000256" key="6">
    <source>
        <dbReference type="ARBA" id="ARBA00023014"/>
    </source>
</evidence>
<dbReference type="InterPro" id="IPR006963">
    <property type="entry name" value="Mopterin_OxRdtase_4Fe-4S_dom"/>
</dbReference>
<dbReference type="RefSeq" id="WP_244387125.1">
    <property type="nucleotide sequence ID" value="NZ_AP025564.1"/>
</dbReference>
<dbReference type="Proteomes" id="UP001320544">
    <property type="component" value="Chromosome"/>
</dbReference>
<feature type="domain" description="4Fe-4S Mo/W bis-MGD-type" evidence="7">
    <location>
        <begin position="49"/>
        <end position="106"/>
    </location>
</feature>
<dbReference type="Gene3D" id="3.40.50.12440">
    <property type="match status" value="2"/>
</dbReference>
<keyword evidence="3" id="KW-0732">Signal</keyword>
<gene>
    <name evidence="8" type="ORF">CE91St30_30540</name>
</gene>
<proteinExistence type="inferred from homology"/>
<dbReference type="PROSITE" id="PS51318">
    <property type="entry name" value="TAT"/>
    <property type="match status" value="1"/>
</dbReference>
<dbReference type="Gene3D" id="2.40.40.20">
    <property type="match status" value="1"/>
</dbReference>
<dbReference type="InterPro" id="IPR006311">
    <property type="entry name" value="TAT_signal"/>
</dbReference>
<evidence type="ECO:0000256" key="1">
    <source>
        <dbReference type="ARBA" id="ARBA00010312"/>
    </source>
</evidence>
<reference evidence="8 9" key="1">
    <citation type="submission" date="2022-01" db="EMBL/GenBank/DDBJ databases">
        <title>Novel bile acid biosynthetic pathways are enriched in the microbiome of centenarians.</title>
        <authorList>
            <person name="Sato Y."/>
            <person name="Atarashi K."/>
            <person name="Plichta R.D."/>
            <person name="Arai Y."/>
            <person name="Sasajima S."/>
            <person name="Kearney M.S."/>
            <person name="Suda W."/>
            <person name="Takeshita K."/>
            <person name="Sasaki T."/>
            <person name="Okamoto S."/>
            <person name="Skelly N.A."/>
            <person name="Okamura Y."/>
            <person name="Vlamakis H."/>
            <person name="Li Y."/>
            <person name="Tanoue T."/>
            <person name="Takei H."/>
            <person name="Nittono H."/>
            <person name="Narushima S."/>
            <person name="Irie J."/>
            <person name="Itoh H."/>
            <person name="Moriya K."/>
            <person name="Sugiura Y."/>
            <person name="Suematsu M."/>
            <person name="Moritoki N."/>
            <person name="Shibata S."/>
            <person name="Littman R.D."/>
            <person name="Fischbach A.M."/>
            <person name="Uwamino Y."/>
            <person name="Inoue T."/>
            <person name="Honda A."/>
            <person name="Hattori M."/>
            <person name="Murai T."/>
            <person name="Xavier J.R."/>
            <person name="Hirose N."/>
            <person name="Honda K."/>
        </authorList>
    </citation>
    <scope>NUCLEOTIDE SEQUENCE [LARGE SCALE GENOMIC DNA]</scope>
    <source>
        <strain evidence="8 9">CE91-St30</strain>
    </source>
</reference>
<organism evidence="8 9">
    <name type="scientific">Raoultibacter timonensis</name>
    <dbReference type="NCBI Taxonomy" id="1907662"/>
    <lineage>
        <taxon>Bacteria</taxon>
        <taxon>Bacillati</taxon>
        <taxon>Actinomycetota</taxon>
        <taxon>Coriobacteriia</taxon>
        <taxon>Eggerthellales</taxon>
        <taxon>Eggerthellaceae</taxon>
        <taxon>Raoultibacter</taxon>
    </lineage>
</organism>
<keyword evidence="6" id="KW-0411">Iron-sulfur</keyword>
<evidence type="ECO:0000256" key="4">
    <source>
        <dbReference type="ARBA" id="ARBA00023002"/>
    </source>
</evidence>